<name>A0AAW6TWX4_9BACT</name>
<dbReference type="PANTHER" id="PTHR30332">
    <property type="entry name" value="PROBABLE GENERAL SECRETION PATHWAY PROTEIN D"/>
    <property type="match status" value="1"/>
</dbReference>
<feature type="region of interest" description="Disordered" evidence="3">
    <location>
        <begin position="844"/>
        <end position="881"/>
    </location>
</feature>
<gene>
    <name evidence="7" type="ORF">QJ522_02875</name>
</gene>
<feature type="transmembrane region" description="Helical" evidence="4">
    <location>
        <begin position="50"/>
        <end position="71"/>
    </location>
</feature>
<evidence type="ECO:0000256" key="1">
    <source>
        <dbReference type="RuleBase" id="RU004003"/>
    </source>
</evidence>
<keyword evidence="4" id="KW-0812">Transmembrane</keyword>
<feature type="coiled-coil region" evidence="2">
    <location>
        <begin position="1206"/>
        <end position="1268"/>
    </location>
</feature>
<keyword evidence="8" id="KW-1185">Reference proteome</keyword>
<evidence type="ECO:0000256" key="4">
    <source>
        <dbReference type="SAM" id="Phobius"/>
    </source>
</evidence>
<dbReference type="RefSeq" id="WP_349243387.1">
    <property type="nucleotide sequence ID" value="NZ_JASCXX010000002.1"/>
</dbReference>
<feature type="domain" description="Type II/III secretion system secretin-like" evidence="5">
    <location>
        <begin position="1451"/>
        <end position="1572"/>
    </location>
</feature>
<organism evidence="7 8">
    <name type="scientific">Anaerobaca lacustris</name>
    <dbReference type="NCBI Taxonomy" id="3044600"/>
    <lineage>
        <taxon>Bacteria</taxon>
        <taxon>Pseudomonadati</taxon>
        <taxon>Planctomycetota</taxon>
        <taxon>Phycisphaerae</taxon>
        <taxon>Sedimentisphaerales</taxon>
        <taxon>Anaerobacaceae</taxon>
        <taxon>Anaerobaca</taxon>
    </lineage>
</organism>
<keyword evidence="4" id="KW-1133">Transmembrane helix</keyword>
<proteinExistence type="inferred from homology"/>
<evidence type="ECO:0000313" key="7">
    <source>
        <dbReference type="EMBL" id="MDI6447976.1"/>
    </source>
</evidence>
<dbReference type="GO" id="GO:0009306">
    <property type="term" value="P:protein secretion"/>
    <property type="evidence" value="ECO:0007669"/>
    <property type="project" value="InterPro"/>
</dbReference>
<feature type="transmembrane region" description="Helical" evidence="4">
    <location>
        <begin position="139"/>
        <end position="160"/>
    </location>
</feature>
<feature type="domain" description="Peptidase M56" evidence="6">
    <location>
        <begin position="23"/>
        <end position="321"/>
    </location>
</feature>
<dbReference type="Gene3D" id="3.30.2010.10">
    <property type="entry name" value="Metalloproteases ('zincins'), catalytic domain"/>
    <property type="match status" value="1"/>
</dbReference>
<evidence type="ECO:0000313" key="8">
    <source>
        <dbReference type="Proteomes" id="UP001431776"/>
    </source>
</evidence>
<dbReference type="InterPro" id="IPR004846">
    <property type="entry name" value="T2SS/T3SS_dom"/>
</dbReference>
<dbReference type="InterPro" id="IPR050810">
    <property type="entry name" value="Bact_Secretion_Sys_Channel"/>
</dbReference>
<dbReference type="Proteomes" id="UP001431776">
    <property type="component" value="Unassembled WGS sequence"/>
</dbReference>
<reference evidence="7" key="1">
    <citation type="submission" date="2023-05" db="EMBL/GenBank/DDBJ databases">
        <title>Anaerotaeda fermentans gen. nov., sp. nov., a novel anaerobic planctomycete of the new family within the order Sedimentisphaerales isolated from Taman Peninsula, Russia.</title>
        <authorList>
            <person name="Khomyakova M.A."/>
            <person name="Merkel A.Y."/>
            <person name="Slobodkin A.I."/>
        </authorList>
    </citation>
    <scope>NUCLEOTIDE SEQUENCE</scope>
    <source>
        <strain evidence="7">M17dextr</strain>
    </source>
</reference>
<dbReference type="EMBL" id="JASCXX010000002">
    <property type="protein sequence ID" value="MDI6447976.1"/>
    <property type="molecule type" value="Genomic_DNA"/>
</dbReference>
<feature type="region of interest" description="Disordered" evidence="3">
    <location>
        <begin position="1606"/>
        <end position="1635"/>
    </location>
</feature>
<evidence type="ECO:0000256" key="2">
    <source>
        <dbReference type="SAM" id="Coils"/>
    </source>
</evidence>
<feature type="transmembrane region" description="Helical" evidence="4">
    <location>
        <begin position="336"/>
        <end position="361"/>
    </location>
</feature>
<accession>A0AAW6TWX4</accession>
<dbReference type="Pfam" id="PF05569">
    <property type="entry name" value="Peptidase_M56"/>
    <property type="match status" value="1"/>
</dbReference>
<dbReference type="Pfam" id="PF00263">
    <property type="entry name" value="Secretin"/>
    <property type="match status" value="2"/>
</dbReference>
<dbReference type="InterPro" id="IPR008756">
    <property type="entry name" value="Peptidase_M56"/>
</dbReference>
<dbReference type="GO" id="GO:0015627">
    <property type="term" value="C:type II protein secretion system complex"/>
    <property type="evidence" value="ECO:0007669"/>
    <property type="project" value="TreeGrafter"/>
</dbReference>
<dbReference type="PANTHER" id="PTHR30332:SF5">
    <property type="entry name" value="SPI-1 TYPE 3 SECRETION SYSTEM SECRETIN"/>
    <property type="match status" value="1"/>
</dbReference>
<feature type="domain" description="Type II/III secretion system secretin-like" evidence="5">
    <location>
        <begin position="709"/>
        <end position="822"/>
    </location>
</feature>
<comment type="similarity">
    <text evidence="1">Belongs to the bacterial secretin family.</text>
</comment>
<evidence type="ECO:0000259" key="6">
    <source>
        <dbReference type="Pfam" id="PF05569"/>
    </source>
</evidence>
<evidence type="ECO:0000259" key="5">
    <source>
        <dbReference type="Pfam" id="PF00263"/>
    </source>
</evidence>
<keyword evidence="4" id="KW-0472">Membrane</keyword>
<keyword evidence="2" id="KW-0175">Coiled coil</keyword>
<protein>
    <submittedName>
        <fullName evidence="7">M56 family metallopeptidase</fullName>
    </submittedName>
</protein>
<comment type="caution">
    <text evidence="7">The sequence shown here is derived from an EMBL/GenBank/DDBJ whole genome shotgun (WGS) entry which is preliminary data.</text>
</comment>
<sequence>MATLQTLLSQQMIERLGWTLIHFVWQATAVALMLAVVLRCLRRSSSNTRYIVSCLAMVLIVALTLVTMSLVEVSRPVAEAGPTLGTLPMSVTPVEVIELAQLRIESFDAPVPAMPERAIRVPWTQRAANALEPALPWLVSGWLLGVFGLSAWHLGGWAQLQRMKRRMVRQVAEPLHASLADLSNRLGVRHAVGLLESALVEVPTVVGWLKPVILLPASALSGLTTEQLEAILAHELAHVRRCDYLVNLAQTVVEILGFYHPAVWWISHRIRDERENCCDDVAVGVCGDSRRYARALTCLEELRHHSTELAVAASGGSLVARIARLLGRPPIDNRRFAWLPGLIALLVVAAILIPTALVLAAPETTAPTDTSTQETPSDATTPKLTTQTLAVDRTSDRPTVLVSFLLFTNPMPNKIVDIDTRRRIAEILAPEVPPAREGLAAMQNATVAQILQTWVAGRLLTPYTTEFLVDVLQSRGYLEREATPEILVNDNVPGHMNLITEELFLPAEDPTSSPKLVKMGTFVQVTPHVPPAPSDRITLEIAAEWKSRIKQSDPNENPTIRSTEIASTVTVLKNHYFTLLAQPDGTSDSEDVANNFHLLIFRADLFEPSLTDATTPTPPARASKTLSRQIILDVQTVSVAKDSLADGIVEWGRPQTGGWPMGIEMGYTGSTNINSRRAGGWPMGIEMGYTPDQTVTDALRKHLDELYAQGLARRLAHQRLTTQDGYKARFKAVKEEWFSLTPPQTQNAGAPQAEHTSIASGTIITATPTISDANNITLHLNVEFSESLPKAEGSDLPIVTRRTVRNVVTVRDGGTVLLAGLSSPYPDPTTEIAILVTARLAPETEPVTQQDRPLPQTVPPSEPAAIHTPVPSPPPVATVEPSADETDRQVLLSFTIAEVPSRQILDRETAILVRTLLATEARENYTAPRLVQLRQPLRRVFREHLADPNLSGDTIKAVLDVLISNGYGQILSTPKLLTTNRRWARIILGNAPSRNASATSDRDRSFGMNLDVTPTIRHAQDIISLGLDITFRDAFLALDDKTRTQRDESLPKRHRIEESRLSLFRIDTPNERYAFVSLASAAERLDAQGDFHLPVLLVKPTLIEPAAAPALAPSASEQATADAAREFEFVRTDPVVQMLMQRITEVEIELLEAQQTFLPEHPEIVQKKQLLEALNTHLEKRHRWLEQEFQAGRTSVAAPDDPAQQRANAETVLAILRQDLARVDEEIDKADSAWYPDEAERSRELKNLKQHKEVIEGQAQEIARIIEEQFGPPAEPEPYQISETDRSAERMRHLGLALRLYADSHDGRYPDDLLPLDPYLSLEDSRWIETSVVYSGKGRTANDESDTPIAYDRSVLEKTGSTLSVFADGQIRSIPVEALTPPHRKTNAVEVEARFVLVDRECLEAMQRGLPIKGVAAPADVNALHEIGADIVEGRTPVLEPDEVELLLKAVRQYTASKMLATPRVIVADAESASIRIGGPMDYISGYREPDGASHQPIPQNASKETGVRFDVTPYLIEDPNSIRLQFDMEITSLLATQKALYQGKYEYDIPTFTTVTVDTEIVIPNGQTALIHAGSIRSLGGIGRDEGDPPAPMLMLIKPTIAAVPPPAPAAPMPDKRRPGDPGMGTLPPGTNLW</sequence>
<dbReference type="CDD" id="cd07341">
    <property type="entry name" value="M56_BlaR1_MecR1_like"/>
    <property type="match status" value="1"/>
</dbReference>
<feature type="transmembrane region" description="Helical" evidence="4">
    <location>
        <begin position="20"/>
        <end position="38"/>
    </location>
</feature>
<evidence type="ECO:0000256" key="3">
    <source>
        <dbReference type="SAM" id="MobiDB-lite"/>
    </source>
</evidence>